<comment type="caution">
    <text evidence="1">The sequence shown here is derived from an EMBL/GenBank/DDBJ whole genome shotgun (WGS) entry which is preliminary data.</text>
</comment>
<keyword evidence="2" id="KW-1185">Reference proteome</keyword>
<evidence type="ECO:0000313" key="2">
    <source>
        <dbReference type="Proteomes" id="UP000759103"/>
    </source>
</evidence>
<proteinExistence type="predicted"/>
<dbReference type="Gene3D" id="3.30.2420.10">
    <property type="entry name" value="TonB"/>
    <property type="match status" value="1"/>
</dbReference>
<sequence length="362" mass="39103">MMLVALLAAYTQVPPPPNYPYREVQRQLLSWSAGEVRCDGVLVTVTGLRQPSVELLWGAGQTRASATLEFALDPTGRPTSIRPEAKEVAPSADLAPALAASRFAPGATRTNCAITYTPRIAPLAEAAVADLIAYTLAPDNGTMPQEGWDRVRLAGTCLDLPRPQALLRALPDFHHIKATPGARDWTMVRYDTDARGRPRGTQVIQGTGNPALDAAAMSATRASRFTGGARTGCQYPYWLRPAKLVAPELTEAARAAEDGPDCPARPNFLTPPRLTFPEPYRRRMIEGWAVIRYDVAPWGEIGHLSVIAAEPTADFGSQAIMVMQSATLPTSDRGRSGCVDRVRFVMGPDDMPDPSGSPRPSY</sequence>
<dbReference type="RefSeq" id="WP_219747295.1">
    <property type="nucleotide sequence ID" value="NZ_JAHXZN010000001.1"/>
</dbReference>
<reference evidence="1 2" key="1">
    <citation type="submission" date="2021-07" db="EMBL/GenBank/DDBJ databases">
        <title>Sphingomonas sp.</title>
        <authorList>
            <person name="Feng G."/>
            <person name="Li J."/>
            <person name="Pan M."/>
        </authorList>
    </citation>
    <scope>NUCLEOTIDE SEQUENCE [LARGE SCALE GENOMIC DNA]</scope>
    <source>
        <strain evidence="1 2">RRHST34</strain>
    </source>
</reference>
<dbReference type="Gene3D" id="3.30.1150.10">
    <property type="match status" value="1"/>
</dbReference>
<gene>
    <name evidence="1" type="ORF">KZ820_03645</name>
</gene>
<dbReference type="EMBL" id="JAHXZN010000001">
    <property type="protein sequence ID" value="MBW6529817.1"/>
    <property type="molecule type" value="Genomic_DNA"/>
</dbReference>
<dbReference type="SUPFAM" id="SSF74653">
    <property type="entry name" value="TolA/TonB C-terminal domain"/>
    <property type="match status" value="1"/>
</dbReference>
<organism evidence="1 2">
    <name type="scientific">Sphingomonas citri</name>
    <dbReference type="NCBI Taxonomy" id="2862499"/>
    <lineage>
        <taxon>Bacteria</taxon>
        <taxon>Pseudomonadati</taxon>
        <taxon>Pseudomonadota</taxon>
        <taxon>Alphaproteobacteria</taxon>
        <taxon>Sphingomonadales</taxon>
        <taxon>Sphingomonadaceae</taxon>
        <taxon>Sphingomonas</taxon>
    </lineage>
</organism>
<protein>
    <submittedName>
        <fullName evidence="1">Energy transducer TonB</fullName>
    </submittedName>
</protein>
<dbReference type="Proteomes" id="UP000759103">
    <property type="component" value="Unassembled WGS sequence"/>
</dbReference>
<evidence type="ECO:0000313" key="1">
    <source>
        <dbReference type="EMBL" id="MBW6529817.1"/>
    </source>
</evidence>
<name>A0ABS7BJL2_9SPHN</name>
<accession>A0ABS7BJL2</accession>